<dbReference type="EnsemblMetazoa" id="CJA38351.1">
    <property type="protein sequence ID" value="CJA38351.1"/>
    <property type="gene ID" value="WBGene00214198"/>
</dbReference>
<keyword evidence="2" id="KW-1185">Reference proteome</keyword>
<evidence type="ECO:0000313" key="1">
    <source>
        <dbReference type="EnsemblMetazoa" id="CJA38351.1"/>
    </source>
</evidence>
<accession>A0A8R1EQL4</accession>
<dbReference type="Proteomes" id="UP000005237">
    <property type="component" value="Unassembled WGS sequence"/>
</dbReference>
<protein>
    <submittedName>
        <fullName evidence="1">Uncharacterized protein</fullName>
    </submittedName>
</protein>
<name>A0A8R1EQL4_CAEJA</name>
<reference evidence="1" key="2">
    <citation type="submission" date="2022-06" db="UniProtKB">
        <authorList>
            <consortium name="EnsemblMetazoa"/>
        </authorList>
    </citation>
    <scope>IDENTIFICATION</scope>
    <source>
        <strain evidence="1">DF5081</strain>
    </source>
</reference>
<proteinExistence type="predicted"/>
<reference evidence="2" key="1">
    <citation type="submission" date="2010-08" db="EMBL/GenBank/DDBJ databases">
        <authorList>
            <consortium name="Caenorhabditis japonica Sequencing Consortium"/>
            <person name="Wilson R.K."/>
        </authorList>
    </citation>
    <scope>NUCLEOTIDE SEQUENCE [LARGE SCALE GENOMIC DNA]</scope>
    <source>
        <strain evidence="2">DF5081</strain>
    </source>
</reference>
<dbReference type="AlphaFoldDB" id="A0A8R1EQL4"/>
<organism evidence="1 2">
    <name type="scientific">Caenorhabditis japonica</name>
    <dbReference type="NCBI Taxonomy" id="281687"/>
    <lineage>
        <taxon>Eukaryota</taxon>
        <taxon>Metazoa</taxon>
        <taxon>Ecdysozoa</taxon>
        <taxon>Nematoda</taxon>
        <taxon>Chromadorea</taxon>
        <taxon>Rhabditida</taxon>
        <taxon>Rhabditina</taxon>
        <taxon>Rhabditomorpha</taxon>
        <taxon>Rhabditoidea</taxon>
        <taxon>Rhabditidae</taxon>
        <taxon>Peloderinae</taxon>
        <taxon>Caenorhabditis</taxon>
    </lineage>
</organism>
<evidence type="ECO:0000313" key="2">
    <source>
        <dbReference type="Proteomes" id="UP000005237"/>
    </source>
</evidence>
<sequence length="93" mass="10348">MISKTALETADFVLRDLTDSPFPFEGKLIVLGGGYRRSYLQHPVINGDANWTKFLQDVGDGAANDYEDRFTLPEGLPASEDLRGDTILAPWIF</sequence>